<feature type="transmembrane region" description="Helical" evidence="1">
    <location>
        <begin position="121"/>
        <end position="138"/>
    </location>
</feature>
<keyword evidence="1" id="KW-1133">Transmembrane helix</keyword>
<dbReference type="EMBL" id="BNAW01000030">
    <property type="protein sequence ID" value="GHG30223.1"/>
    <property type="molecule type" value="Genomic_DNA"/>
</dbReference>
<dbReference type="Proteomes" id="UP000649955">
    <property type="component" value="Unassembled WGS sequence"/>
</dbReference>
<feature type="transmembrane region" description="Helical" evidence="1">
    <location>
        <begin position="150"/>
        <end position="170"/>
    </location>
</feature>
<keyword evidence="1" id="KW-0472">Membrane</keyword>
<feature type="transmembrane region" description="Helical" evidence="1">
    <location>
        <begin position="89"/>
        <end position="109"/>
    </location>
</feature>
<sequence>MPAAHNTTSTRSDAPTKSRVAPERILRALGRKSPFRVGESSYARNMSNRYGVTIPGLVLAGGTGFYLGIQPFGYIGLLVTPFTGPAGLLALPGAVLFGALIGCGVAYLSRNRIKPNLAHRYHRGAILGAVTLPGYLFIGHFPGADQGGTASQWAVGIPFCCGIAAMIVYYQRRRRATLARRARRLAQQQANQPTATR</sequence>
<reference evidence="3" key="1">
    <citation type="journal article" date="2019" name="Int. J. Syst. Evol. Microbiol.">
        <title>The Global Catalogue of Microorganisms (GCM) 10K type strain sequencing project: providing services to taxonomists for standard genome sequencing and annotation.</title>
        <authorList>
            <consortium name="The Broad Institute Genomics Platform"/>
            <consortium name="The Broad Institute Genome Sequencing Center for Infectious Disease"/>
            <person name="Wu L."/>
            <person name="Ma J."/>
        </authorList>
    </citation>
    <scope>NUCLEOTIDE SEQUENCE [LARGE SCALE GENOMIC DNA]</scope>
    <source>
        <strain evidence="3">CGMCC 4.7680</strain>
    </source>
</reference>
<keyword evidence="3" id="KW-1185">Reference proteome</keyword>
<organism evidence="2 3">
    <name type="scientific">Amycolatopsis bullii</name>
    <dbReference type="NCBI Taxonomy" id="941987"/>
    <lineage>
        <taxon>Bacteria</taxon>
        <taxon>Bacillati</taxon>
        <taxon>Actinomycetota</taxon>
        <taxon>Actinomycetes</taxon>
        <taxon>Pseudonocardiales</taxon>
        <taxon>Pseudonocardiaceae</taxon>
        <taxon>Amycolatopsis</taxon>
    </lineage>
</organism>
<name>A0ABQ3KJK2_9PSEU</name>
<feature type="transmembrane region" description="Helical" evidence="1">
    <location>
        <begin position="50"/>
        <end position="69"/>
    </location>
</feature>
<proteinExistence type="predicted"/>
<evidence type="ECO:0000313" key="3">
    <source>
        <dbReference type="Proteomes" id="UP000649955"/>
    </source>
</evidence>
<keyword evidence="1" id="KW-0812">Transmembrane</keyword>
<evidence type="ECO:0000256" key="1">
    <source>
        <dbReference type="SAM" id="Phobius"/>
    </source>
</evidence>
<gene>
    <name evidence="2" type="ORF">GCM10017567_57660</name>
</gene>
<accession>A0ABQ3KJK2</accession>
<protein>
    <submittedName>
        <fullName evidence="2">Uncharacterized protein</fullName>
    </submittedName>
</protein>
<evidence type="ECO:0000313" key="2">
    <source>
        <dbReference type="EMBL" id="GHG30223.1"/>
    </source>
</evidence>
<comment type="caution">
    <text evidence="2">The sequence shown here is derived from an EMBL/GenBank/DDBJ whole genome shotgun (WGS) entry which is preliminary data.</text>
</comment>